<evidence type="ECO:0000256" key="7">
    <source>
        <dbReference type="HAMAP-Rule" id="MF_00639"/>
    </source>
</evidence>
<keyword evidence="7" id="KW-0573">Peptidoglycan synthesis</keyword>
<feature type="domain" description="Mur ligase central" evidence="9">
    <location>
        <begin position="124"/>
        <end position="254"/>
    </location>
</feature>
<comment type="function">
    <text evidence="7">Cell wall formation. Catalyzes the addition of glutamate to the nucleotide precursor UDP-N-acetylmuramoyl-L-alanine (UMA).</text>
</comment>
<comment type="caution">
    <text evidence="10">The sequence shown here is derived from an EMBL/GenBank/DDBJ whole genome shotgun (WGS) entry which is preliminary data.</text>
</comment>
<comment type="catalytic activity">
    <reaction evidence="7">
        <text>UDP-N-acetyl-alpha-D-muramoyl-L-alanine + D-glutamate + ATP = UDP-N-acetyl-alpha-D-muramoyl-L-alanyl-D-glutamate + ADP + phosphate + H(+)</text>
        <dbReference type="Rhea" id="RHEA:16429"/>
        <dbReference type="ChEBI" id="CHEBI:15378"/>
        <dbReference type="ChEBI" id="CHEBI:29986"/>
        <dbReference type="ChEBI" id="CHEBI:30616"/>
        <dbReference type="ChEBI" id="CHEBI:43474"/>
        <dbReference type="ChEBI" id="CHEBI:83898"/>
        <dbReference type="ChEBI" id="CHEBI:83900"/>
        <dbReference type="ChEBI" id="CHEBI:456216"/>
        <dbReference type="EC" id="6.3.2.9"/>
    </reaction>
</comment>
<dbReference type="GO" id="GO:0051301">
    <property type="term" value="P:cell division"/>
    <property type="evidence" value="ECO:0007669"/>
    <property type="project" value="UniProtKB-KW"/>
</dbReference>
<dbReference type="HAMAP" id="MF_00639">
    <property type="entry name" value="MurD"/>
    <property type="match status" value="1"/>
</dbReference>
<keyword evidence="7" id="KW-0132">Cell division</keyword>
<organism evidence="10 11">
    <name type="scientific">Candidatus Kaiserbacteria bacterium GW2011_GWC2_49_12</name>
    <dbReference type="NCBI Taxonomy" id="1618675"/>
    <lineage>
        <taxon>Bacteria</taxon>
        <taxon>Candidatus Kaiseribacteriota</taxon>
    </lineage>
</organism>
<name>A0A0G1VJ30_9BACT</name>
<keyword evidence="4 7" id="KW-0436">Ligase</keyword>
<protein>
    <recommendedName>
        <fullName evidence="7">UDP-N-acetylmuramoylalanine--D-glutamate ligase</fullName>
        <ecNumber evidence="7">6.3.2.9</ecNumber>
    </recommendedName>
    <alternativeName>
        <fullName evidence="7">D-glutamic acid-adding enzyme</fullName>
    </alternativeName>
    <alternativeName>
        <fullName evidence="7">UDP-N-acetylmuramoyl-L-alanyl-D-glutamate synthetase</fullName>
    </alternativeName>
</protein>
<keyword evidence="7" id="KW-0131">Cell cycle</keyword>
<comment type="pathway">
    <text evidence="2 7">Cell wall biogenesis; peptidoglycan biosynthesis.</text>
</comment>
<sequence>MQEYRHFFEGKRITLLGLGLLGRGVGDAEFLAHCGANIVVTDKKTEVELAESVARLKKYPNIEFHLGGHKIEDFITADMIIKAAGVQLNSPEIAAARAAGVPVYMSTALFTKYATDAGAKIVGVTGTRGKSTVAHMIFHVLKHTAPRQSSQPSPEATAGTAGRERKVFLGGNIRGKSTLSMLPEVQKGDICVLELDSWQLQGFGDLQISPRVAVITNLMLDHLNYYRGDMDAYFSDKANIFRFQKPGDVFIAGASVAERAHANALPLDPIIPESLPYAWKLKVLGEHNRENASFAATALQALGLSDDEIRESLESFEGVEGRLQLVREVGGVKIYNDNNATTPEAVVAALRALSDVRFRKPNIILIVGGADKGLDMSELVAEINKICKVVILLAGTGTSRLLEARSYKLEASTHGPYDSLDQTVHKALELAKPGDAVLFSPAFASFGMFKNEYDRNDQFLTLVDKLAP</sequence>
<comment type="similarity">
    <text evidence="7">Belongs to the MurCDEF family.</text>
</comment>
<dbReference type="PANTHER" id="PTHR43692:SF1">
    <property type="entry name" value="UDP-N-ACETYLMURAMOYLALANINE--D-GLUTAMATE LIGASE"/>
    <property type="match status" value="1"/>
</dbReference>
<dbReference type="Pfam" id="PF02875">
    <property type="entry name" value="Mur_ligase_C"/>
    <property type="match status" value="1"/>
</dbReference>
<evidence type="ECO:0000259" key="9">
    <source>
        <dbReference type="Pfam" id="PF08245"/>
    </source>
</evidence>
<dbReference type="SUPFAM" id="SSF53244">
    <property type="entry name" value="MurD-like peptide ligases, peptide-binding domain"/>
    <property type="match status" value="1"/>
</dbReference>
<evidence type="ECO:0000256" key="5">
    <source>
        <dbReference type="ARBA" id="ARBA00022741"/>
    </source>
</evidence>
<dbReference type="Gene3D" id="3.90.190.20">
    <property type="entry name" value="Mur ligase, C-terminal domain"/>
    <property type="match status" value="1"/>
</dbReference>
<keyword evidence="5 7" id="KW-0547">Nucleotide-binding</keyword>
<evidence type="ECO:0000256" key="3">
    <source>
        <dbReference type="ARBA" id="ARBA00022490"/>
    </source>
</evidence>
<evidence type="ECO:0000256" key="1">
    <source>
        <dbReference type="ARBA" id="ARBA00004496"/>
    </source>
</evidence>
<dbReference type="EC" id="6.3.2.9" evidence="7"/>
<dbReference type="GO" id="GO:0071555">
    <property type="term" value="P:cell wall organization"/>
    <property type="evidence" value="ECO:0007669"/>
    <property type="project" value="UniProtKB-KW"/>
</dbReference>
<dbReference type="SUPFAM" id="SSF53623">
    <property type="entry name" value="MurD-like peptide ligases, catalytic domain"/>
    <property type="match status" value="1"/>
</dbReference>
<dbReference type="InterPro" id="IPR036565">
    <property type="entry name" value="Mur-like_cat_sf"/>
</dbReference>
<dbReference type="Gene3D" id="3.40.50.720">
    <property type="entry name" value="NAD(P)-binding Rossmann-like Domain"/>
    <property type="match status" value="1"/>
</dbReference>
<reference evidence="10 11" key="1">
    <citation type="journal article" date="2015" name="Nature">
        <title>rRNA introns, odd ribosomes, and small enigmatic genomes across a large radiation of phyla.</title>
        <authorList>
            <person name="Brown C.T."/>
            <person name="Hug L.A."/>
            <person name="Thomas B.C."/>
            <person name="Sharon I."/>
            <person name="Castelle C.J."/>
            <person name="Singh A."/>
            <person name="Wilkins M.J."/>
            <person name="Williams K.H."/>
            <person name="Banfield J.F."/>
        </authorList>
    </citation>
    <scope>NUCLEOTIDE SEQUENCE [LARGE SCALE GENOMIC DNA]</scope>
</reference>
<dbReference type="Gene3D" id="3.40.1190.10">
    <property type="entry name" value="Mur-like, catalytic domain"/>
    <property type="match status" value="2"/>
</dbReference>
<dbReference type="Pfam" id="PF08245">
    <property type="entry name" value="Mur_ligase_M"/>
    <property type="match status" value="1"/>
</dbReference>
<dbReference type="Proteomes" id="UP000034589">
    <property type="component" value="Unassembled WGS sequence"/>
</dbReference>
<dbReference type="SUPFAM" id="SSF51984">
    <property type="entry name" value="MurCD N-terminal domain"/>
    <property type="match status" value="1"/>
</dbReference>
<dbReference type="UniPathway" id="UPA00219"/>
<evidence type="ECO:0000256" key="4">
    <source>
        <dbReference type="ARBA" id="ARBA00022598"/>
    </source>
</evidence>
<dbReference type="GO" id="GO:0008764">
    <property type="term" value="F:UDP-N-acetylmuramoylalanine-D-glutamate ligase activity"/>
    <property type="evidence" value="ECO:0007669"/>
    <property type="project" value="UniProtKB-UniRule"/>
</dbReference>
<keyword evidence="7" id="KW-0133">Cell shape</keyword>
<keyword evidence="7" id="KW-0961">Cell wall biogenesis/degradation</keyword>
<gene>
    <name evidence="7" type="primary">murD</name>
    <name evidence="10" type="ORF">UY39_C0043G0008</name>
</gene>
<dbReference type="InterPro" id="IPR036615">
    <property type="entry name" value="Mur_ligase_C_dom_sf"/>
</dbReference>
<evidence type="ECO:0000259" key="8">
    <source>
        <dbReference type="Pfam" id="PF02875"/>
    </source>
</evidence>
<dbReference type="InterPro" id="IPR013221">
    <property type="entry name" value="Mur_ligase_cen"/>
</dbReference>
<evidence type="ECO:0000256" key="2">
    <source>
        <dbReference type="ARBA" id="ARBA00004752"/>
    </source>
</evidence>
<dbReference type="InterPro" id="IPR004101">
    <property type="entry name" value="Mur_ligase_C"/>
</dbReference>
<feature type="domain" description="Mur ligase C-terminal" evidence="8">
    <location>
        <begin position="321"/>
        <end position="442"/>
    </location>
</feature>
<evidence type="ECO:0000313" key="11">
    <source>
        <dbReference type="Proteomes" id="UP000034589"/>
    </source>
</evidence>
<dbReference type="PANTHER" id="PTHR43692">
    <property type="entry name" value="UDP-N-ACETYLMURAMOYLALANINE--D-GLUTAMATE LIGASE"/>
    <property type="match status" value="1"/>
</dbReference>
<evidence type="ECO:0000313" key="10">
    <source>
        <dbReference type="EMBL" id="KKW06220.1"/>
    </source>
</evidence>
<keyword evidence="6 7" id="KW-0067">ATP-binding</keyword>
<dbReference type="GO" id="GO:0005737">
    <property type="term" value="C:cytoplasm"/>
    <property type="evidence" value="ECO:0007669"/>
    <property type="project" value="UniProtKB-SubCell"/>
</dbReference>
<dbReference type="GO" id="GO:0005524">
    <property type="term" value="F:ATP binding"/>
    <property type="evidence" value="ECO:0007669"/>
    <property type="project" value="UniProtKB-UniRule"/>
</dbReference>
<comment type="subcellular location">
    <subcellularLocation>
        <location evidence="1 7">Cytoplasm</location>
    </subcellularLocation>
</comment>
<evidence type="ECO:0000256" key="6">
    <source>
        <dbReference type="ARBA" id="ARBA00022840"/>
    </source>
</evidence>
<feature type="binding site" evidence="7">
    <location>
        <begin position="126"/>
        <end position="132"/>
    </location>
    <ligand>
        <name>ATP</name>
        <dbReference type="ChEBI" id="CHEBI:30616"/>
    </ligand>
</feature>
<dbReference type="InterPro" id="IPR005762">
    <property type="entry name" value="MurD"/>
</dbReference>
<dbReference type="GO" id="GO:0008360">
    <property type="term" value="P:regulation of cell shape"/>
    <property type="evidence" value="ECO:0007669"/>
    <property type="project" value="UniProtKB-KW"/>
</dbReference>
<dbReference type="AlphaFoldDB" id="A0A0G1VJ30"/>
<accession>A0A0G1VJ30</accession>
<keyword evidence="3 7" id="KW-0963">Cytoplasm</keyword>
<proteinExistence type="inferred from homology"/>
<dbReference type="GO" id="GO:0009252">
    <property type="term" value="P:peptidoglycan biosynthetic process"/>
    <property type="evidence" value="ECO:0007669"/>
    <property type="project" value="UniProtKB-UniRule"/>
</dbReference>
<dbReference type="EMBL" id="LCPV01000043">
    <property type="protein sequence ID" value="KKW06220.1"/>
    <property type="molecule type" value="Genomic_DNA"/>
</dbReference>
<dbReference type="Pfam" id="PF21799">
    <property type="entry name" value="MurD-like_N"/>
    <property type="match status" value="1"/>
</dbReference>